<dbReference type="GO" id="GO:0016020">
    <property type="term" value="C:membrane"/>
    <property type="evidence" value="ECO:0007669"/>
    <property type="project" value="GOC"/>
</dbReference>
<dbReference type="InterPro" id="IPR033452">
    <property type="entry name" value="GH30_C"/>
</dbReference>
<dbReference type="InterPro" id="IPR033453">
    <property type="entry name" value="Glyco_hydro_30_TIM-barrel"/>
</dbReference>
<evidence type="ECO:0000256" key="2">
    <source>
        <dbReference type="ARBA" id="ARBA00005382"/>
    </source>
</evidence>
<dbReference type="InterPro" id="IPR017853">
    <property type="entry name" value="GH"/>
</dbReference>
<evidence type="ECO:0000259" key="8">
    <source>
        <dbReference type="Pfam" id="PF17189"/>
    </source>
</evidence>
<dbReference type="Proteomes" id="UP000440578">
    <property type="component" value="Unassembled WGS sequence"/>
</dbReference>
<dbReference type="EC" id="3.2.1.45" evidence="3 6"/>
<dbReference type="Pfam" id="PF02055">
    <property type="entry name" value="Glyco_hydro_30"/>
    <property type="match status" value="1"/>
</dbReference>
<evidence type="ECO:0000313" key="9">
    <source>
        <dbReference type="EMBL" id="KAF0293665.1"/>
    </source>
</evidence>
<evidence type="ECO:0000313" key="10">
    <source>
        <dbReference type="Proteomes" id="UP000440578"/>
    </source>
</evidence>
<keyword evidence="6" id="KW-0746">Sphingolipid metabolism</keyword>
<dbReference type="PRINTS" id="PR00843">
    <property type="entry name" value="GLHYDRLASE30"/>
</dbReference>
<dbReference type="Pfam" id="PF17189">
    <property type="entry name" value="Glyco_hydro_30C"/>
    <property type="match status" value="1"/>
</dbReference>
<dbReference type="SUPFAM" id="SSF51445">
    <property type="entry name" value="(Trans)glycosidases"/>
    <property type="match status" value="1"/>
</dbReference>
<reference evidence="9 10" key="1">
    <citation type="submission" date="2019-07" db="EMBL/GenBank/DDBJ databases">
        <title>Draft genome assembly of a fouling barnacle, Amphibalanus amphitrite (Darwin, 1854): The first reference genome for Thecostraca.</title>
        <authorList>
            <person name="Kim W."/>
        </authorList>
    </citation>
    <scope>NUCLEOTIDE SEQUENCE [LARGE SCALE GENOMIC DNA]</scope>
    <source>
        <strain evidence="9">SNU_AA5</strain>
        <tissue evidence="9">Soma without cirri and trophi</tissue>
    </source>
</reference>
<dbReference type="OrthoDB" id="2160638at2759"/>
<gene>
    <name evidence="9" type="primary">Gba_0</name>
    <name evidence="9" type="ORF">FJT64_008609</name>
</gene>
<feature type="domain" description="Glycosyl hydrolase family 30 TIM-barrel" evidence="7">
    <location>
        <begin position="12"/>
        <end position="287"/>
    </location>
</feature>
<evidence type="ECO:0000256" key="1">
    <source>
        <dbReference type="ARBA" id="ARBA00001013"/>
    </source>
</evidence>
<keyword evidence="5 6" id="KW-0378">Hydrolase</keyword>
<accession>A0A6A4VI36</accession>
<dbReference type="InterPro" id="IPR001139">
    <property type="entry name" value="Glyco_hydro_30"/>
</dbReference>
<feature type="domain" description="Glycosyl hydrolase family 30 beta sandwich" evidence="8">
    <location>
        <begin position="300"/>
        <end position="350"/>
    </location>
</feature>
<evidence type="ECO:0000256" key="5">
    <source>
        <dbReference type="ARBA" id="ARBA00022801"/>
    </source>
</evidence>
<name>A0A6A4VI36_AMPAM</name>
<dbReference type="PANTHER" id="PTHR11069">
    <property type="entry name" value="GLUCOSYLCERAMIDASE"/>
    <property type="match status" value="1"/>
</dbReference>
<keyword evidence="10" id="KW-1185">Reference proteome</keyword>
<dbReference type="AlphaFoldDB" id="A0A6A4VI36"/>
<evidence type="ECO:0000259" key="7">
    <source>
        <dbReference type="Pfam" id="PF02055"/>
    </source>
</evidence>
<sequence length="354" mass="40056">MWLETLCWPTSQLTHEDTEYKLPYLRRALAVSDTEVRVFASPWSAPAWMKSNGALNGMGHLLPEYYQTWANYFIRFLEEYDKEGISMWGVTAQNEPIDGDIPEFAFNCMGWTAESQTEWIKTNLGPTLRASRFNATKVMILDDQRFLLPAWADVVLADPEAAAYVDGVAVHWYGDPFFPADALTATHNHHPDKFLLNTEACEGSYPWEIQKVALGSWHRAENYAADIIRDLNHWVTGWIDWNIALDMNGGPNWVSNFVDSPIIVDDELQRFYKQPMFYAMGHFARFVPPGSTVLDAGVEQGDLLSVVAETPDGFTVTTLLNTGDIELEVSLTDPERGHLNLTLPARSLTTAKWM</sequence>
<evidence type="ECO:0000256" key="4">
    <source>
        <dbReference type="ARBA" id="ARBA00022729"/>
    </source>
</evidence>
<dbReference type="PANTHER" id="PTHR11069:SF23">
    <property type="entry name" value="LYSOSOMAL ACID GLUCOSYLCERAMIDASE"/>
    <property type="match status" value="1"/>
</dbReference>
<comment type="similarity">
    <text evidence="2 6">Belongs to the glycosyl hydrolase 30 family.</text>
</comment>
<protein>
    <recommendedName>
        <fullName evidence="3 6">Glucosylceramidase</fullName>
        <ecNumber evidence="3 6">3.2.1.45</ecNumber>
    </recommendedName>
</protein>
<keyword evidence="4" id="KW-0732">Signal</keyword>
<dbReference type="InterPro" id="IPR013780">
    <property type="entry name" value="Glyco_hydro_b"/>
</dbReference>
<comment type="catalytic activity">
    <reaction evidence="1">
        <text>a beta-D-glucosyl-(1&lt;-&gt;1')-N-acylsphing-4-enine + H2O = an N-acylsphing-4-enine + D-glucose</text>
        <dbReference type="Rhea" id="RHEA:13269"/>
        <dbReference type="ChEBI" id="CHEBI:4167"/>
        <dbReference type="ChEBI" id="CHEBI:15377"/>
        <dbReference type="ChEBI" id="CHEBI:22801"/>
        <dbReference type="ChEBI" id="CHEBI:52639"/>
        <dbReference type="EC" id="3.2.1.45"/>
    </reaction>
    <physiologicalReaction direction="left-to-right" evidence="1">
        <dbReference type="Rhea" id="RHEA:13270"/>
    </physiologicalReaction>
</comment>
<organism evidence="9 10">
    <name type="scientific">Amphibalanus amphitrite</name>
    <name type="common">Striped barnacle</name>
    <name type="synonym">Balanus amphitrite</name>
    <dbReference type="NCBI Taxonomy" id="1232801"/>
    <lineage>
        <taxon>Eukaryota</taxon>
        <taxon>Metazoa</taxon>
        <taxon>Ecdysozoa</taxon>
        <taxon>Arthropoda</taxon>
        <taxon>Crustacea</taxon>
        <taxon>Multicrustacea</taxon>
        <taxon>Cirripedia</taxon>
        <taxon>Thoracica</taxon>
        <taxon>Thoracicalcarea</taxon>
        <taxon>Balanomorpha</taxon>
        <taxon>Balanoidea</taxon>
        <taxon>Balanidae</taxon>
        <taxon>Amphibalaninae</taxon>
        <taxon>Amphibalanus</taxon>
    </lineage>
</organism>
<keyword evidence="6" id="KW-0443">Lipid metabolism</keyword>
<proteinExistence type="inferred from homology"/>
<dbReference type="Gene3D" id="3.20.20.80">
    <property type="entry name" value="Glycosidases"/>
    <property type="match status" value="1"/>
</dbReference>
<evidence type="ECO:0000256" key="3">
    <source>
        <dbReference type="ARBA" id="ARBA00012658"/>
    </source>
</evidence>
<comment type="caution">
    <text evidence="9">The sequence shown here is derived from an EMBL/GenBank/DDBJ whole genome shotgun (WGS) entry which is preliminary data.</text>
</comment>
<dbReference type="GO" id="GO:0006680">
    <property type="term" value="P:glucosylceramide catabolic process"/>
    <property type="evidence" value="ECO:0007669"/>
    <property type="project" value="TreeGrafter"/>
</dbReference>
<keyword evidence="6" id="KW-0326">Glycosidase</keyword>
<dbReference type="Gene3D" id="2.60.40.1180">
    <property type="entry name" value="Golgi alpha-mannosidase II"/>
    <property type="match status" value="1"/>
</dbReference>
<dbReference type="EMBL" id="VIIS01001732">
    <property type="protein sequence ID" value="KAF0293665.1"/>
    <property type="molecule type" value="Genomic_DNA"/>
</dbReference>
<dbReference type="GO" id="GO:0004348">
    <property type="term" value="F:glucosylceramidase activity"/>
    <property type="evidence" value="ECO:0007669"/>
    <property type="project" value="UniProtKB-EC"/>
</dbReference>
<evidence type="ECO:0000256" key="6">
    <source>
        <dbReference type="RuleBase" id="RU361188"/>
    </source>
</evidence>